<protein>
    <submittedName>
        <fullName evidence="2">Uncharacterized protein</fullName>
    </submittedName>
</protein>
<dbReference type="HOGENOM" id="CLU_888500_0_0_1"/>
<reference evidence="3" key="1">
    <citation type="journal article" date="2014" name="Proc. Natl. Acad. Sci. U.S.A.">
        <title>Extensive sampling of basidiomycete genomes demonstrates inadequacy of the white-rot/brown-rot paradigm for wood decay fungi.</title>
        <authorList>
            <person name="Riley R."/>
            <person name="Salamov A.A."/>
            <person name="Brown D.W."/>
            <person name="Nagy L.G."/>
            <person name="Floudas D."/>
            <person name="Held B.W."/>
            <person name="Levasseur A."/>
            <person name="Lombard V."/>
            <person name="Morin E."/>
            <person name="Otillar R."/>
            <person name="Lindquist E.A."/>
            <person name="Sun H."/>
            <person name="LaButti K.M."/>
            <person name="Schmutz J."/>
            <person name="Jabbour D."/>
            <person name="Luo H."/>
            <person name="Baker S.E."/>
            <person name="Pisabarro A.G."/>
            <person name="Walton J.D."/>
            <person name="Blanchette R.A."/>
            <person name="Henrissat B."/>
            <person name="Martin F."/>
            <person name="Cullen D."/>
            <person name="Hibbett D.S."/>
            <person name="Grigoriev I.V."/>
        </authorList>
    </citation>
    <scope>NUCLEOTIDE SEQUENCE [LARGE SCALE GENOMIC DNA]</scope>
    <source>
        <strain evidence="3">FD-172 SS1</strain>
    </source>
</reference>
<feature type="compositionally biased region" description="Low complexity" evidence="1">
    <location>
        <begin position="86"/>
        <end position="109"/>
    </location>
</feature>
<sequence length="313" mass="33185">MDVDSKLEDTRVPKLEPTQAVERETEKSEVDVTKVKEGGGANGMSGVVKSEDAKDKDTAQAEEKKERKDVVMHPPTAPRRQPPTQPRGHGLNQSPSSSSLPRGPLHGLSHAPTSRASQSPLRQATSASANASTSANPPLASASASPAVAPPSSLPIPLGPRSDRGLPSGPRADRLKGKDNHEKDKDKEKDKERVKEEVKEKENTPAPATPISVPSVLVIPLVKKASLTPELDAELARLQAHRHNLQREHALKLFPAVQVASQELALAKIDLKVAETKRKNAEDQLPSASGLSSSGLFSSGDASTRGGASSTVY</sequence>
<feature type="compositionally biased region" description="Low complexity" evidence="1">
    <location>
        <begin position="124"/>
        <end position="147"/>
    </location>
</feature>
<name>A0A067M435_BOTB1</name>
<feature type="compositionally biased region" description="Pro residues" evidence="1">
    <location>
        <begin position="75"/>
        <end position="85"/>
    </location>
</feature>
<feature type="compositionally biased region" description="Polar residues" evidence="1">
    <location>
        <begin position="111"/>
        <end position="123"/>
    </location>
</feature>
<keyword evidence="3" id="KW-1185">Reference proteome</keyword>
<dbReference type="EMBL" id="KL198078">
    <property type="protein sequence ID" value="KDQ09470.1"/>
    <property type="molecule type" value="Genomic_DNA"/>
</dbReference>
<organism evidence="2 3">
    <name type="scientific">Botryobasidium botryosum (strain FD-172 SS1)</name>
    <dbReference type="NCBI Taxonomy" id="930990"/>
    <lineage>
        <taxon>Eukaryota</taxon>
        <taxon>Fungi</taxon>
        <taxon>Dikarya</taxon>
        <taxon>Basidiomycota</taxon>
        <taxon>Agaricomycotina</taxon>
        <taxon>Agaricomycetes</taxon>
        <taxon>Cantharellales</taxon>
        <taxon>Botryobasidiaceae</taxon>
        <taxon>Botryobasidium</taxon>
    </lineage>
</organism>
<feature type="compositionally biased region" description="Basic and acidic residues" evidence="1">
    <location>
        <begin position="49"/>
        <end position="71"/>
    </location>
</feature>
<gene>
    <name evidence="2" type="ORF">BOTBODRAFT_58670</name>
</gene>
<accession>A0A067M435</accession>
<proteinExistence type="predicted"/>
<evidence type="ECO:0000256" key="1">
    <source>
        <dbReference type="SAM" id="MobiDB-lite"/>
    </source>
</evidence>
<dbReference type="InParanoid" id="A0A067M435"/>
<feature type="compositionally biased region" description="Low complexity" evidence="1">
    <location>
        <begin position="287"/>
        <end position="303"/>
    </location>
</feature>
<feature type="region of interest" description="Disordered" evidence="1">
    <location>
        <begin position="279"/>
        <end position="313"/>
    </location>
</feature>
<evidence type="ECO:0000313" key="2">
    <source>
        <dbReference type="EMBL" id="KDQ09470.1"/>
    </source>
</evidence>
<feature type="compositionally biased region" description="Basic and acidic residues" evidence="1">
    <location>
        <begin position="1"/>
        <end position="14"/>
    </location>
</feature>
<feature type="compositionally biased region" description="Basic and acidic residues" evidence="1">
    <location>
        <begin position="21"/>
        <end position="37"/>
    </location>
</feature>
<dbReference type="Proteomes" id="UP000027195">
    <property type="component" value="Unassembled WGS sequence"/>
</dbReference>
<feature type="compositionally biased region" description="Pro residues" evidence="1">
    <location>
        <begin position="148"/>
        <end position="158"/>
    </location>
</feature>
<dbReference type="AlphaFoldDB" id="A0A067M435"/>
<feature type="region of interest" description="Disordered" evidence="1">
    <location>
        <begin position="1"/>
        <end position="213"/>
    </location>
</feature>
<dbReference type="OrthoDB" id="3269397at2759"/>
<feature type="compositionally biased region" description="Basic and acidic residues" evidence="1">
    <location>
        <begin position="171"/>
        <end position="203"/>
    </location>
</feature>
<evidence type="ECO:0000313" key="3">
    <source>
        <dbReference type="Proteomes" id="UP000027195"/>
    </source>
</evidence>